<evidence type="ECO:0000256" key="1">
    <source>
        <dbReference type="ARBA" id="ARBA00004651"/>
    </source>
</evidence>
<sequence>MPKINLFTKIVLILVVMLLPIMGLYFFSNRTNTDVLRDELNDANTNRLVFFQNQVNTNISSISLWPNLLIHDPDISELRDTFNFSGGSLQLDMITLINRIQRKLSIQENSSNWTSSLYIFSPVLGRVVSSNDVRAYDDADLKARMKQGWQVKKEADGQFKFSLFTATPYNAFNRPENANLIIEVQFNSRNIVDMLDKFKSDGRRDPFFYKQDVGVIYSSSANRKVAEELISLLEAEGTMDVSNQTVTLEGKRYLVNSQWSDATQWYLIDYIPLADVLGPIQQTNRMFYVTVGSLLLMSCVLAYVLYAQVQSPLKQLVSSFQKLKYEDYSVRLKPKGRGEFGFVFMRFNSMVTQIQELFEKVYLEQIHVREARLKQLQSQINPHFFYNCFSFISSMAKMKNNSAIIAMSENLSSYYRYTTRQERDFVALSEELDFVGSYLEIQKLRRNQLKVSIELPPRLRRIEIPPLIVQPLVENAVLHGIEEKAGEGLIQLTVSEVQGQYRIIVDDNGRGMDEAGRKELERQLAEPMDEKTGCGLWNVNQRMQLRFGEKAGLSIEESPFGGLRITLYWQQDNTGSGTEESA</sequence>
<feature type="transmembrane region" description="Helical" evidence="7">
    <location>
        <begin position="286"/>
        <end position="306"/>
    </location>
</feature>
<dbReference type="EC" id="2.7.13.3" evidence="9"/>
<dbReference type="PANTHER" id="PTHR34220:SF7">
    <property type="entry name" value="SENSOR HISTIDINE KINASE YPDA"/>
    <property type="match status" value="1"/>
</dbReference>
<organism evidence="9 10">
    <name type="scientific">Cohnella yongneupensis</name>
    <dbReference type="NCBI Taxonomy" id="425006"/>
    <lineage>
        <taxon>Bacteria</taxon>
        <taxon>Bacillati</taxon>
        <taxon>Bacillota</taxon>
        <taxon>Bacilli</taxon>
        <taxon>Bacillales</taxon>
        <taxon>Paenibacillaceae</taxon>
        <taxon>Cohnella</taxon>
    </lineage>
</organism>
<feature type="transmembrane region" description="Helical" evidence="7">
    <location>
        <begin position="6"/>
        <end position="27"/>
    </location>
</feature>
<evidence type="ECO:0000313" key="9">
    <source>
        <dbReference type="EMBL" id="MFC5529495.1"/>
    </source>
</evidence>
<evidence type="ECO:0000256" key="7">
    <source>
        <dbReference type="SAM" id="Phobius"/>
    </source>
</evidence>
<dbReference type="GO" id="GO:0004673">
    <property type="term" value="F:protein histidine kinase activity"/>
    <property type="evidence" value="ECO:0007669"/>
    <property type="project" value="UniProtKB-EC"/>
</dbReference>
<dbReference type="SUPFAM" id="SSF158472">
    <property type="entry name" value="HAMP domain-like"/>
    <property type="match status" value="1"/>
</dbReference>
<keyword evidence="3" id="KW-0597">Phosphoprotein</keyword>
<reference evidence="10" key="1">
    <citation type="journal article" date="2019" name="Int. J. Syst. Evol. Microbiol.">
        <title>The Global Catalogue of Microorganisms (GCM) 10K type strain sequencing project: providing services to taxonomists for standard genome sequencing and annotation.</title>
        <authorList>
            <consortium name="The Broad Institute Genomics Platform"/>
            <consortium name="The Broad Institute Genome Sequencing Center for Infectious Disease"/>
            <person name="Wu L."/>
            <person name="Ma J."/>
        </authorList>
    </citation>
    <scope>NUCLEOTIDE SEQUENCE [LARGE SCALE GENOMIC DNA]</scope>
    <source>
        <strain evidence="10">CGMCC 1.18578</strain>
    </source>
</reference>
<dbReference type="Gene3D" id="6.10.340.10">
    <property type="match status" value="1"/>
</dbReference>
<dbReference type="Gene3D" id="3.30.565.10">
    <property type="entry name" value="Histidine kinase-like ATPase, C-terminal domain"/>
    <property type="match status" value="1"/>
</dbReference>
<gene>
    <name evidence="9" type="ORF">ACFPQ4_08540</name>
</gene>
<dbReference type="InterPro" id="IPR050640">
    <property type="entry name" value="Bact_2-comp_sensor_kinase"/>
</dbReference>
<dbReference type="InterPro" id="IPR010559">
    <property type="entry name" value="Sig_transdc_His_kin_internal"/>
</dbReference>
<dbReference type="Pfam" id="PF06580">
    <property type="entry name" value="His_kinase"/>
    <property type="match status" value="1"/>
</dbReference>
<comment type="subcellular location">
    <subcellularLocation>
        <location evidence="1">Cell membrane</location>
        <topology evidence="1">Multi-pass membrane protein</topology>
    </subcellularLocation>
</comment>
<evidence type="ECO:0000256" key="4">
    <source>
        <dbReference type="ARBA" id="ARBA00022679"/>
    </source>
</evidence>
<dbReference type="PROSITE" id="PS50885">
    <property type="entry name" value="HAMP"/>
    <property type="match status" value="1"/>
</dbReference>
<proteinExistence type="predicted"/>
<evidence type="ECO:0000256" key="3">
    <source>
        <dbReference type="ARBA" id="ARBA00022553"/>
    </source>
</evidence>
<keyword evidence="2" id="KW-1003">Cell membrane</keyword>
<keyword evidence="5 9" id="KW-0418">Kinase</keyword>
<dbReference type="Proteomes" id="UP001596108">
    <property type="component" value="Unassembled WGS sequence"/>
</dbReference>
<keyword evidence="6 7" id="KW-0472">Membrane</keyword>
<dbReference type="Pfam" id="PF02518">
    <property type="entry name" value="HATPase_c"/>
    <property type="match status" value="1"/>
</dbReference>
<evidence type="ECO:0000313" key="10">
    <source>
        <dbReference type="Proteomes" id="UP001596108"/>
    </source>
</evidence>
<feature type="domain" description="HAMP" evidence="8">
    <location>
        <begin position="307"/>
        <end position="359"/>
    </location>
</feature>
<dbReference type="SUPFAM" id="SSF55874">
    <property type="entry name" value="ATPase domain of HSP90 chaperone/DNA topoisomerase II/histidine kinase"/>
    <property type="match status" value="1"/>
</dbReference>
<dbReference type="CDD" id="cd06225">
    <property type="entry name" value="HAMP"/>
    <property type="match status" value="1"/>
</dbReference>
<dbReference type="SMART" id="SM00304">
    <property type="entry name" value="HAMP"/>
    <property type="match status" value="1"/>
</dbReference>
<dbReference type="EMBL" id="JBHSNC010000024">
    <property type="protein sequence ID" value="MFC5529495.1"/>
    <property type="molecule type" value="Genomic_DNA"/>
</dbReference>
<dbReference type="InterPro" id="IPR003594">
    <property type="entry name" value="HATPase_dom"/>
</dbReference>
<name>A0ABW0QZF8_9BACL</name>
<keyword evidence="10" id="KW-1185">Reference proteome</keyword>
<dbReference type="PANTHER" id="PTHR34220">
    <property type="entry name" value="SENSOR HISTIDINE KINASE YPDA"/>
    <property type="match status" value="1"/>
</dbReference>
<protein>
    <submittedName>
        <fullName evidence="9">Sensor histidine kinase</fullName>
        <ecNumber evidence="9">2.7.13.3</ecNumber>
    </submittedName>
</protein>
<dbReference type="InterPro" id="IPR036890">
    <property type="entry name" value="HATPase_C_sf"/>
</dbReference>
<evidence type="ECO:0000256" key="6">
    <source>
        <dbReference type="ARBA" id="ARBA00023136"/>
    </source>
</evidence>
<dbReference type="InterPro" id="IPR003660">
    <property type="entry name" value="HAMP_dom"/>
</dbReference>
<evidence type="ECO:0000256" key="5">
    <source>
        <dbReference type="ARBA" id="ARBA00022777"/>
    </source>
</evidence>
<keyword evidence="7" id="KW-1133">Transmembrane helix</keyword>
<dbReference type="Pfam" id="PF00672">
    <property type="entry name" value="HAMP"/>
    <property type="match status" value="1"/>
</dbReference>
<evidence type="ECO:0000259" key="8">
    <source>
        <dbReference type="PROSITE" id="PS50885"/>
    </source>
</evidence>
<keyword evidence="4 9" id="KW-0808">Transferase</keyword>
<comment type="caution">
    <text evidence="9">The sequence shown here is derived from an EMBL/GenBank/DDBJ whole genome shotgun (WGS) entry which is preliminary data.</text>
</comment>
<keyword evidence="7" id="KW-0812">Transmembrane</keyword>
<evidence type="ECO:0000256" key="2">
    <source>
        <dbReference type="ARBA" id="ARBA00022475"/>
    </source>
</evidence>
<dbReference type="RefSeq" id="WP_378111368.1">
    <property type="nucleotide sequence ID" value="NZ_JBHSNC010000024.1"/>
</dbReference>
<accession>A0ABW0QZF8</accession>